<comment type="caution">
    <text evidence="1">The sequence shown here is derived from an EMBL/GenBank/DDBJ whole genome shotgun (WGS) entry which is preliminary data.</text>
</comment>
<organism evidence="1 2">
    <name type="scientific">Miscanthus lutarioriparius</name>
    <dbReference type="NCBI Taxonomy" id="422564"/>
    <lineage>
        <taxon>Eukaryota</taxon>
        <taxon>Viridiplantae</taxon>
        <taxon>Streptophyta</taxon>
        <taxon>Embryophyta</taxon>
        <taxon>Tracheophyta</taxon>
        <taxon>Spermatophyta</taxon>
        <taxon>Magnoliopsida</taxon>
        <taxon>Liliopsida</taxon>
        <taxon>Poales</taxon>
        <taxon>Poaceae</taxon>
        <taxon>PACMAD clade</taxon>
        <taxon>Panicoideae</taxon>
        <taxon>Andropogonodae</taxon>
        <taxon>Andropogoneae</taxon>
        <taxon>Saccharinae</taxon>
        <taxon>Miscanthus</taxon>
    </lineage>
</organism>
<dbReference type="OrthoDB" id="685304at2759"/>
<name>A0A811QBQ4_9POAL</name>
<keyword evidence="2" id="KW-1185">Reference proteome</keyword>
<dbReference type="EMBL" id="CAJGYO010000010">
    <property type="protein sequence ID" value="CAD6258149.1"/>
    <property type="molecule type" value="Genomic_DNA"/>
</dbReference>
<dbReference type="PANTHER" id="PTHR31264">
    <property type="entry name" value="OS07G0554500 PROTEIN-RELATED"/>
    <property type="match status" value="1"/>
</dbReference>
<evidence type="ECO:0000313" key="2">
    <source>
        <dbReference type="Proteomes" id="UP000604825"/>
    </source>
</evidence>
<dbReference type="SUPFAM" id="SSF81383">
    <property type="entry name" value="F-box domain"/>
    <property type="match status" value="1"/>
</dbReference>
<dbReference type="PANTHER" id="PTHR31264:SF3">
    <property type="entry name" value="OS07G0554100 PROTEIN"/>
    <property type="match status" value="1"/>
</dbReference>
<protein>
    <recommendedName>
        <fullName evidence="3">F-box domain-containing protein</fullName>
    </recommendedName>
</protein>
<gene>
    <name evidence="1" type="ORF">NCGR_LOCUS41631</name>
</gene>
<accession>A0A811QBQ4</accession>
<reference evidence="1" key="1">
    <citation type="submission" date="2020-10" db="EMBL/GenBank/DDBJ databases">
        <authorList>
            <person name="Han B."/>
            <person name="Lu T."/>
            <person name="Zhao Q."/>
            <person name="Huang X."/>
            <person name="Zhao Y."/>
        </authorList>
    </citation>
    <scope>NUCLEOTIDE SEQUENCE</scope>
</reference>
<dbReference type="Proteomes" id="UP000604825">
    <property type="component" value="Unassembled WGS sequence"/>
</dbReference>
<evidence type="ECO:0000313" key="1">
    <source>
        <dbReference type="EMBL" id="CAD6258149.1"/>
    </source>
</evidence>
<sequence>MDPERPPPALTSDLLEEILLRVASPADLARASTACVSFRRLIADPAFLRRYRSIHPPLLLGRYILWFRSCRGAPSLRCRAAGLSRFPSTISLAPHGRTTGLGKCHDDGRVLLERSCHEVPNYCDLLAWMKLMSSFKNNVTPDCFYWKLNDMSTVVKLDMNSMQFCTIGLPPGHDKWQIVIVESGESRVAMFSTVHESTSVDYYYTFSQNGSEKSHEWHLKSTIPLPAHYTFEGNIGGPAEGYIFIECIPDEKDTTYSAFFSLEIKSFNIERVGRTRSPACGAYPYFGFPPSMSPRRI</sequence>
<dbReference type="AlphaFoldDB" id="A0A811QBQ4"/>
<dbReference type="InterPro" id="IPR036047">
    <property type="entry name" value="F-box-like_dom_sf"/>
</dbReference>
<proteinExistence type="predicted"/>
<evidence type="ECO:0008006" key="3">
    <source>
        <dbReference type="Google" id="ProtNLM"/>
    </source>
</evidence>